<dbReference type="Proteomes" id="UP000050794">
    <property type="component" value="Unassembled WGS sequence"/>
</dbReference>
<keyword evidence="3" id="KW-1185">Reference proteome</keyword>
<feature type="transmembrane region" description="Helical" evidence="1">
    <location>
        <begin position="47"/>
        <end position="69"/>
    </location>
</feature>
<name>A0A183U5G7_TOXCA</name>
<organism evidence="3 4">
    <name type="scientific">Toxocara canis</name>
    <name type="common">Canine roundworm</name>
    <dbReference type="NCBI Taxonomy" id="6265"/>
    <lineage>
        <taxon>Eukaryota</taxon>
        <taxon>Metazoa</taxon>
        <taxon>Ecdysozoa</taxon>
        <taxon>Nematoda</taxon>
        <taxon>Chromadorea</taxon>
        <taxon>Rhabditida</taxon>
        <taxon>Spirurina</taxon>
        <taxon>Ascaridomorpha</taxon>
        <taxon>Ascaridoidea</taxon>
        <taxon>Toxocaridae</taxon>
        <taxon>Toxocara</taxon>
    </lineage>
</organism>
<keyword evidence="1" id="KW-0812">Transmembrane</keyword>
<evidence type="ECO:0000313" key="2">
    <source>
        <dbReference type="EMBL" id="VDM29454.1"/>
    </source>
</evidence>
<keyword evidence="1" id="KW-0472">Membrane</keyword>
<evidence type="ECO:0000256" key="1">
    <source>
        <dbReference type="SAM" id="Phobius"/>
    </source>
</evidence>
<proteinExistence type="predicted"/>
<reference evidence="4" key="1">
    <citation type="submission" date="2016-06" db="UniProtKB">
        <authorList>
            <consortium name="WormBaseParasite"/>
        </authorList>
    </citation>
    <scope>IDENTIFICATION</scope>
</reference>
<accession>A0A183U5G7</accession>
<dbReference type="EMBL" id="UYWY01005141">
    <property type="protein sequence ID" value="VDM29454.1"/>
    <property type="molecule type" value="Genomic_DNA"/>
</dbReference>
<reference evidence="2 3" key="2">
    <citation type="submission" date="2018-11" db="EMBL/GenBank/DDBJ databases">
        <authorList>
            <consortium name="Pathogen Informatics"/>
        </authorList>
    </citation>
    <scope>NUCLEOTIDE SEQUENCE [LARGE SCALE GENOMIC DNA]</scope>
</reference>
<sequence length="132" mass="15413">MFVNILLQRELRENYRYTIENVDKSDYGITVNWRRSTSIETRTFFNFFNTFVLIANIILYLTIMAELLLQYKQRNKVQVIVPTVIDGTPKERGRSAINEIRSLGASDKIHGKVRRTLLISSFVNWIISLVGK</sequence>
<keyword evidence="1" id="KW-1133">Transmembrane helix</keyword>
<dbReference type="AlphaFoldDB" id="A0A183U5G7"/>
<evidence type="ECO:0000313" key="3">
    <source>
        <dbReference type="Proteomes" id="UP000050794"/>
    </source>
</evidence>
<gene>
    <name evidence="2" type="ORF">TCNE_LOCUS3737</name>
</gene>
<protein>
    <submittedName>
        <fullName evidence="2 4">Uncharacterized protein</fullName>
    </submittedName>
</protein>
<evidence type="ECO:0000313" key="4">
    <source>
        <dbReference type="WBParaSite" id="TCNE_0000373701-mRNA-1"/>
    </source>
</evidence>
<dbReference type="WBParaSite" id="TCNE_0000373701-mRNA-1">
    <property type="protein sequence ID" value="TCNE_0000373701-mRNA-1"/>
    <property type="gene ID" value="TCNE_0000373701"/>
</dbReference>